<dbReference type="GO" id="GO:0006357">
    <property type="term" value="P:regulation of transcription by RNA polymerase II"/>
    <property type="evidence" value="ECO:0007669"/>
    <property type="project" value="InterPro"/>
</dbReference>
<reference evidence="1" key="1">
    <citation type="journal article" date="2022" name="Front. Genet.">
        <title>Chromosome-Scale Assembly of the Dendrobium nobile Genome Provides Insights Into the Molecular Mechanism of the Biosynthesis of the Medicinal Active Ingredient of Dendrobium.</title>
        <authorList>
            <person name="Xu Q."/>
            <person name="Niu S.-C."/>
            <person name="Li K.-L."/>
            <person name="Zheng P.-J."/>
            <person name="Zhang X.-J."/>
            <person name="Jia Y."/>
            <person name="Liu Y."/>
            <person name="Niu Y.-X."/>
            <person name="Yu L.-H."/>
            <person name="Chen D.-F."/>
            <person name="Zhang G.-Q."/>
        </authorList>
    </citation>
    <scope>NUCLEOTIDE SEQUENCE</scope>
    <source>
        <tissue evidence="1">Leaf</tissue>
    </source>
</reference>
<evidence type="ECO:0000313" key="2">
    <source>
        <dbReference type="Proteomes" id="UP000829196"/>
    </source>
</evidence>
<dbReference type="EMBL" id="JAGYWB010000004">
    <property type="protein sequence ID" value="KAI0523960.1"/>
    <property type="molecule type" value="Genomic_DNA"/>
</dbReference>
<accession>A0A8T3C0X4</accession>
<organism evidence="1 2">
    <name type="scientific">Dendrobium nobile</name>
    <name type="common">Orchid</name>
    <dbReference type="NCBI Taxonomy" id="94219"/>
    <lineage>
        <taxon>Eukaryota</taxon>
        <taxon>Viridiplantae</taxon>
        <taxon>Streptophyta</taxon>
        <taxon>Embryophyta</taxon>
        <taxon>Tracheophyta</taxon>
        <taxon>Spermatophyta</taxon>
        <taxon>Magnoliopsida</taxon>
        <taxon>Liliopsida</taxon>
        <taxon>Asparagales</taxon>
        <taxon>Orchidaceae</taxon>
        <taxon>Epidendroideae</taxon>
        <taxon>Malaxideae</taxon>
        <taxon>Dendrobiinae</taxon>
        <taxon>Dendrobium</taxon>
    </lineage>
</organism>
<sequence>MCKHKLTKRCAHDHERHNGEAVILKRLSDEATLQFVDQPVYCKKPLNKINMEEEKLRQLEELQLGTTTMEEAIDKTVIADQNIKGNIQLVEDEQLELMNLAALSKCLSSIIFLDNVTLVSSILLKDVELFERVGSITYCIKPYF</sequence>
<dbReference type="PANTHER" id="PTHR36968">
    <property type="entry name" value="HOMEOBOX-DDT DOMAIN PROTEIN RLT2"/>
    <property type="match status" value="1"/>
</dbReference>
<dbReference type="PANTHER" id="PTHR36968:SF5">
    <property type="entry name" value="HOMEOBOX-DDT DOMAIN PROTEIN RLT2"/>
    <property type="match status" value="1"/>
</dbReference>
<evidence type="ECO:0000313" key="1">
    <source>
        <dbReference type="EMBL" id="KAI0523960.1"/>
    </source>
</evidence>
<gene>
    <name evidence="1" type="ORF">KFK09_003324</name>
</gene>
<proteinExistence type="predicted"/>
<name>A0A8T3C0X4_DENNO</name>
<dbReference type="AlphaFoldDB" id="A0A8T3C0X4"/>
<dbReference type="InterPro" id="IPR044977">
    <property type="entry name" value="RLT1-3"/>
</dbReference>
<protein>
    <submittedName>
        <fullName evidence="1">Uncharacterized protein</fullName>
    </submittedName>
</protein>
<dbReference type="Proteomes" id="UP000829196">
    <property type="component" value="Unassembled WGS sequence"/>
</dbReference>
<keyword evidence="2" id="KW-1185">Reference proteome</keyword>
<comment type="caution">
    <text evidence="1">The sequence shown here is derived from an EMBL/GenBank/DDBJ whole genome shotgun (WGS) entry which is preliminary data.</text>
</comment>
<dbReference type="SMR" id="A0A8T3C0X4"/>
<dbReference type="OrthoDB" id="10594766at2759"/>